<dbReference type="EMBL" id="NVCO01000007">
    <property type="protein sequence ID" value="PFT50754.1"/>
    <property type="molecule type" value="Genomic_DNA"/>
</dbReference>
<evidence type="ECO:0000313" key="2">
    <source>
        <dbReference type="Proteomes" id="UP000226106"/>
    </source>
</evidence>
<dbReference type="RefSeq" id="WP_098392916.1">
    <property type="nucleotide sequence ID" value="NZ_NTVZ01000052.1"/>
</dbReference>
<gene>
    <name evidence="1" type="ORF">COK72_01765</name>
</gene>
<name>A0A9X7FY17_BACTU</name>
<sequence length="205" mass="24058">MTDNLTVVIEKPVLKNEYVLIKDDITGEQKGGNAYNLDNKYRVVLFETSYRAMGIVDETKKDGIYSFIKEYVNNNIFSNMVINVLINGKILKRKIIKFENRLAVRHNNEIYELGQFANGLYQVREQLTNHKLEAVWTLQKTVDVRMYHMSELSLLDKNLVMIQFSKIQQSYNKNKTEFSEIDNISCECLAEWIDHAKEILYKCKK</sequence>
<accession>A0A9X7FY17</accession>
<proteinExistence type="predicted"/>
<dbReference type="AlphaFoldDB" id="A0A9X7FY17"/>
<protein>
    <submittedName>
        <fullName evidence="1">Uncharacterized protein</fullName>
    </submittedName>
</protein>
<dbReference type="Proteomes" id="UP000226106">
    <property type="component" value="Unassembled WGS sequence"/>
</dbReference>
<comment type="caution">
    <text evidence="1">The sequence shown here is derived from an EMBL/GenBank/DDBJ whole genome shotgun (WGS) entry which is preliminary data.</text>
</comment>
<organism evidence="1 2">
    <name type="scientific">Bacillus thuringiensis</name>
    <dbReference type="NCBI Taxonomy" id="1428"/>
    <lineage>
        <taxon>Bacteria</taxon>
        <taxon>Bacillati</taxon>
        <taxon>Bacillota</taxon>
        <taxon>Bacilli</taxon>
        <taxon>Bacillales</taxon>
        <taxon>Bacillaceae</taxon>
        <taxon>Bacillus</taxon>
        <taxon>Bacillus cereus group</taxon>
    </lineage>
</organism>
<reference evidence="1 2" key="1">
    <citation type="submission" date="2017-09" db="EMBL/GenBank/DDBJ databases">
        <title>Large-scale bioinformatics analysis of Bacillus genomes uncovers conserved roles of natural products in bacterial physiology.</title>
        <authorList>
            <consortium name="Agbiome Team Llc"/>
            <person name="Bleich R.M."/>
            <person name="Grubbs K.J."/>
            <person name="Santa Maria K.C."/>
            <person name="Allen S.E."/>
            <person name="Farag S."/>
            <person name="Shank E.A."/>
            <person name="Bowers A."/>
        </authorList>
    </citation>
    <scope>NUCLEOTIDE SEQUENCE [LARGE SCALE GENOMIC DNA]</scope>
    <source>
        <strain evidence="1 2">AFS065400</strain>
    </source>
</reference>
<evidence type="ECO:0000313" key="1">
    <source>
        <dbReference type="EMBL" id="PFT50754.1"/>
    </source>
</evidence>